<sequence>MYASMPDTITSVMRLAHSVSDTKTVIIPGKISIMPPQVTPTGRGKRQRHLRFGGIGEIGQETEIRLWSEEPNGDNRPFPSPIFIFAATTIVLTPTGTTCCAGSGHVHSKLPEFVPTLAEEGSTHKMAEGDSHTAL</sequence>
<dbReference type="Proteomes" id="UP000324222">
    <property type="component" value="Unassembled WGS sequence"/>
</dbReference>
<evidence type="ECO:0000313" key="1">
    <source>
        <dbReference type="EMBL" id="MPC71245.1"/>
    </source>
</evidence>
<proteinExistence type="predicted"/>
<keyword evidence="2" id="KW-1185">Reference proteome</keyword>
<evidence type="ECO:0000313" key="2">
    <source>
        <dbReference type="Proteomes" id="UP000324222"/>
    </source>
</evidence>
<reference evidence="1 2" key="1">
    <citation type="submission" date="2019-05" db="EMBL/GenBank/DDBJ databases">
        <title>Another draft genome of Portunus trituberculatus and its Hox gene families provides insights of decapod evolution.</title>
        <authorList>
            <person name="Jeong J.-H."/>
            <person name="Song I."/>
            <person name="Kim S."/>
            <person name="Choi T."/>
            <person name="Kim D."/>
            <person name="Ryu S."/>
            <person name="Kim W."/>
        </authorList>
    </citation>
    <scope>NUCLEOTIDE SEQUENCE [LARGE SCALE GENOMIC DNA]</scope>
    <source>
        <tissue evidence="1">Muscle</tissue>
    </source>
</reference>
<comment type="caution">
    <text evidence="1">The sequence shown here is derived from an EMBL/GenBank/DDBJ whole genome shotgun (WGS) entry which is preliminary data.</text>
</comment>
<gene>
    <name evidence="1" type="ORF">E2C01_065517</name>
</gene>
<organism evidence="1 2">
    <name type="scientific">Portunus trituberculatus</name>
    <name type="common">Swimming crab</name>
    <name type="synonym">Neptunus trituberculatus</name>
    <dbReference type="NCBI Taxonomy" id="210409"/>
    <lineage>
        <taxon>Eukaryota</taxon>
        <taxon>Metazoa</taxon>
        <taxon>Ecdysozoa</taxon>
        <taxon>Arthropoda</taxon>
        <taxon>Crustacea</taxon>
        <taxon>Multicrustacea</taxon>
        <taxon>Malacostraca</taxon>
        <taxon>Eumalacostraca</taxon>
        <taxon>Eucarida</taxon>
        <taxon>Decapoda</taxon>
        <taxon>Pleocyemata</taxon>
        <taxon>Brachyura</taxon>
        <taxon>Eubrachyura</taxon>
        <taxon>Portunoidea</taxon>
        <taxon>Portunidae</taxon>
        <taxon>Portuninae</taxon>
        <taxon>Portunus</taxon>
    </lineage>
</organism>
<dbReference type="EMBL" id="VSRR010032563">
    <property type="protein sequence ID" value="MPC71245.1"/>
    <property type="molecule type" value="Genomic_DNA"/>
</dbReference>
<dbReference type="AlphaFoldDB" id="A0A5B7HNL1"/>
<name>A0A5B7HNL1_PORTR</name>
<accession>A0A5B7HNL1</accession>
<protein>
    <submittedName>
        <fullName evidence="1">Uncharacterized protein</fullName>
    </submittedName>
</protein>